<gene>
    <name evidence="4" type="ORF">PGLA1383_LOCUS36347</name>
</gene>
<feature type="region of interest" description="Disordered" evidence="1">
    <location>
        <begin position="202"/>
        <end position="221"/>
    </location>
</feature>
<dbReference type="InterPro" id="IPR029071">
    <property type="entry name" value="Ubiquitin-like_domsf"/>
</dbReference>
<keyword evidence="2" id="KW-0812">Transmembrane</keyword>
<dbReference type="OMA" id="DPITLHF"/>
<dbReference type="Gene3D" id="3.10.20.90">
    <property type="entry name" value="Phosphatidylinositol 3-kinase Catalytic Subunit, Chain A, domain 1"/>
    <property type="match status" value="1"/>
</dbReference>
<feature type="compositionally biased region" description="Polar residues" evidence="1">
    <location>
        <begin position="103"/>
        <end position="113"/>
    </location>
</feature>
<dbReference type="EMBL" id="CAJNNV010026659">
    <property type="protein sequence ID" value="CAE8618751.1"/>
    <property type="molecule type" value="Genomic_DNA"/>
</dbReference>
<feature type="compositionally biased region" description="Polar residues" evidence="1">
    <location>
        <begin position="84"/>
        <end position="95"/>
    </location>
</feature>
<organism evidence="4 5">
    <name type="scientific">Polarella glacialis</name>
    <name type="common">Dinoflagellate</name>
    <dbReference type="NCBI Taxonomy" id="89957"/>
    <lineage>
        <taxon>Eukaryota</taxon>
        <taxon>Sar</taxon>
        <taxon>Alveolata</taxon>
        <taxon>Dinophyceae</taxon>
        <taxon>Suessiales</taxon>
        <taxon>Suessiaceae</taxon>
        <taxon>Polarella</taxon>
    </lineage>
</organism>
<feature type="compositionally biased region" description="Polar residues" evidence="1">
    <location>
        <begin position="209"/>
        <end position="221"/>
    </location>
</feature>
<evidence type="ECO:0000313" key="4">
    <source>
        <dbReference type="EMBL" id="CAE8618751.1"/>
    </source>
</evidence>
<dbReference type="InterPro" id="IPR000626">
    <property type="entry name" value="Ubiquitin-like_dom"/>
</dbReference>
<keyword evidence="5" id="KW-1185">Reference proteome</keyword>
<name>A0A813G1K0_POLGL</name>
<feature type="domain" description="Ubiquitin-like" evidence="3">
    <location>
        <begin position="4"/>
        <end position="80"/>
    </location>
</feature>
<reference evidence="4" key="1">
    <citation type="submission" date="2021-02" db="EMBL/GenBank/DDBJ databases">
        <authorList>
            <person name="Dougan E. K."/>
            <person name="Rhodes N."/>
            <person name="Thang M."/>
            <person name="Chan C."/>
        </authorList>
    </citation>
    <scope>NUCLEOTIDE SEQUENCE</scope>
</reference>
<evidence type="ECO:0000256" key="2">
    <source>
        <dbReference type="SAM" id="Phobius"/>
    </source>
</evidence>
<feature type="transmembrane region" description="Helical" evidence="2">
    <location>
        <begin position="168"/>
        <end position="189"/>
    </location>
</feature>
<comment type="caution">
    <text evidence="4">The sequence shown here is derived from an EMBL/GenBank/DDBJ whole genome shotgun (WGS) entry which is preliminary data.</text>
</comment>
<evidence type="ECO:0000313" key="5">
    <source>
        <dbReference type="Proteomes" id="UP000654075"/>
    </source>
</evidence>
<dbReference type="PROSITE" id="PS50053">
    <property type="entry name" value="UBIQUITIN_2"/>
    <property type="match status" value="1"/>
</dbReference>
<feature type="region of interest" description="Disordered" evidence="1">
    <location>
        <begin position="84"/>
        <end position="113"/>
    </location>
</feature>
<dbReference type="Proteomes" id="UP000654075">
    <property type="component" value="Unassembled WGS sequence"/>
</dbReference>
<protein>
    <recommendedName>
        <fullName evidence="3">Ubiquitin-like domain-containing protein</fullName>
    </recommendedName>
</protein>
<evidence type="ECO:0000256" key="1">
    <source>
        <dbReference type="SAM" id="MobiDB-lite"/>
    </source>
</evidence>
<dbReference type="OrthoDB" id="10367552at2759"/>
<sequence length="266" mass="28183">MDPITLHFNIFQAGSGDGEGRQSLQVDDPRSTTVLALKHHLFPDAMEARRSVRFIASGRILQDAALLEKCGLGRESHIHVSISDQTRATGSQQTPPMSPEFRATTSPAGACDTQASDSAASEELWPYVGRFLGLALLAIGGLLFHVAWQKRRQLSMHTSQMACIAAAVWVYALLCHGLPAFIQVVALLLRCSMFLESKGRAGSAETRCPSPSASQTDSVAVDASSTRVASVTTMRPLSEALESTARARSLSGTENVSAAAGGGSSI</sequence>
<accession>A0A813G1K0</accession>
<evidence type="ECO:0000259" key="3">
    <source>
        <dbReference type="PROSITE" id="PS50053"/>
    </source>
</evidence>
<dbReference type="AlphaFoldDB" id="A0A813G1K0"/>
<feature type="transmembrane region" description="Helical" evidence="2">
    <location>
        <begin position="131"/>
        <end position="148"/>
    </location>
</feature>
<dbReference type="SUPFAM" id="SSF54236">
    <property type="entry name" value="Ubiquitin-like"/>
    <property type="match status" value="1"/>
</dbReference>
<keyword evidence="2" id="KW-1133">Transmembrane helix</keyword>
<dbReference type="Pfam" id="PF00240">
    <property type="entry name" value="ubiquitin"/>
    <property type="match status" value="1"/>
</dbReference>
<proteinExistence type="predicted"/>
<keyword evidence="2" id="KW-0472">Membrane</keyword>